<accession>A0ABZ0YZ40</accession>
<organism evidence="1 2">
    <name type="scientific">phage Lak_Megaphage_RVC_AP3_GC26</name>
    <dbReference type="NCBI Taxonomy" id="3109225"/>
    <lineage>
        <taxon>Viruses</taxon>
        <taxon>Duplodnaviria</taxon>
        <taxon>Heunggongvirae</taxon>
        <taxon>Uroviricota</taxon>
        <taxon>Caudoviricetes</taxon>
        <taxon>Caudoviricetes code 15 clade</taxon>
    </lineage>
</organism>
<dbReference type="Proteomes" id="UP001348805">
    <property type="component" value="Segment"/>
</dbReference>
<keyword evidence="2" id="KW-1185">Reference proteome</keyword>
<protein>
    <submittedName>
        <fullName evidence="1">Homing endonuclease</fullName>
    </submittedName>
</protein>
<sequence>MESNLDDYRKDFNIRQFNNLLRYHEDLLDILKKNTSFLDEHNPSNPERVYCWYNNITEIQKCPHCGKSRKFRKFTYGYFPTCGSKECRAKSVVYGNKFNHNFVEIQKKMRETYAKNHNGYTHNMQDPEFKKKFFDEFKKKHNGISCGVQTDLAKQNREKSTLEKYGCKYALSSKDVRDKIYEKYGDDAKIKFAKIATDTRKENTLNDIIKKIEELNYTYISNNNNLFKIKCNKCGHINEITRQAINYYYRNSNHIYCNKCEYKELTFRSNFEKEVVSEIGNLIKETKYSVITNKHIYNGKEHFEVDILIPELNLAIDCNGLYWHSELQKEDNFYHYKKKEFIENCGYSLIYIWEDDWNDIYKKDIILSRLSSKLKLNKHIYARKCLIKELTPKLYRDFCNENHLHGSVNASIKVGLFFNDELVEVIGLGKSRKLIGNNKDEVSYELLRLCTKKYINVIGGFSKLMNYVINKFNINSIYSYADLSWIDLKGTSYINSGFYIDKVINNEYWWVVNNIRENRLNYTKSKLVSLGYDKHLTEIEIMHSLKYYRIFGPGNLKFIYKKVSP</sequence>
<reference evidence="1 2" key="1">
    <citation type="submission" date="2023-11" db="EMBL/GenBank/DDBJ databases">
        <authorList>
            <person name="Cook R."/>
            <person name="Crisci M."/>
            <person name="Pye H."/>
            <person name="Adriaenssens E."/>
            <person name="Santini J."/>
        </authorList>
    </citation>
    <scope>NUCLEOTIDE SEQUENCE [LARGE SCALE GENOMIC DNA]</scope>
    <source>
        <strain evidence="1">Lak_Megaphage_RVC_AP3_GC26</strain>
    </source>
</reference>
<keyword evidence="1" id="KW-0378">Hydrolase</keyword>
<name>A0ABZ0YZ40_9CAUD</name>
<dbReference type="EMBL" id="OR769219">
    <property type="protein sequence ID" value="WQJ51093.1"/>
    <property type="molecule type" value="Genomic_DNA"/>
</dbReference>
<dbReference type="Gene3D" id="3.40.960.10">
    <property type="entry name" value="VSR Endonuclease"/>
    <property type="match status" value="1"/>
</dbReference>
<keyword evidence="1" id="KW-0255">Endonuclease</keyword>
<evidence type="ECO:0000313" key="2">
    <source>
        <dbReference type="Proteomes" id="UP001348805"/>
    </source>
</evidence>
<evidence type="ECO:0000313" key="1">
    <source>
        <dbReference type="EMBL" id="WQJ51093.1"/>
    </source>
</evidence>
<keyword evidence="1" id="KW-0540">Nuclease</keyword>
<dbReference type="GO" id="GO:0004519">
    <property type="term" value="F:endonuclease activity"/>
    <property type="evidence" value="ECO:0007669"/>
    <property type="project" value="UniProtKB-KW"/>
</dbReference>
<proteinExistence type="predicted"/>